<feature type="region of interest" description="Disordered" evidence="1">
    <location>
        <begin position="1"/>
        <end position="42"/>
    </location>
</feature>
<sequence length="73" mass="7622">MLPRANPSPHLSSPALNSPPAGPPNPSLPLSAPAAPAAPTQAHCTAPPPFCVRACGAIKPCAELLLWRQRRQR</sequence>
<dbReference type="EMBL" id="JBBHLL010000361">
    <property type="protein sequence ID" value="KAK7804865.1"/>
    <property type="molecule type" value="Genomic_DNA"/>
</dbReference>
<dbReference type="AlphaFoldDB" id="A0AAW0HSD9"/>
<gene>
    <name evidence="2" type="ORF">U0070_006847</name>
</gene>
<protein>
    <submittedName>
        <fullName evidence="2">Uncharacterized protein</fullName>
    </submittedName>
</protein>
<proteinExistence type="predicted"/>
<accession>A0AAW0HSD9</accession>
<feature type="compositionally biased region" description="Low complexity" evidence="1">
    <location>
        <begin position="1"/>
        <end position="19"/>
    </location>
</feature>
<name>A0AAW0HSD9_MYOGA</name>
<organism evidence="2 3">
    <name type="scientific">Myodes glareolus</name>
    <name type="common">Bank vole</name>
    <name type="synonym">Clethrionomys glareolus</name>
    <dbReference type="NCBI Taxonomy" id="447135"/>
    <lineage>
        <taxon>Eukaryota</taxon>
        <taxon>Metazoa</taxon>
        <taxon>Chordata</taxon>
        <taxon>Craniata</taxon>
        <taxon>Vertebrata</taxon>
        <taxon>Euteleostomi</taxon>
        <taxon>Mammalia</taxon>
        <taxon>Eutheria</taxon>
        <taxon>Euarchontoglires</taxon>
        <taxon>Glires</taxon>
        <taxon>Rodentia</taxon>
        <taxon>Myomorpha</taxon>
        <taxon>Muroidea</taxon>
        <taxon>Cricetidae</taxon>
        <taxon>Arvicolinae</taxon>
        <taxon>Myodes</taxon>
    </lineage>
</organism>
<evidence type="ECO:0000313" key="3">
    <source>
        <dbReference type="Proteomes" id="UP001488838"/>
    </source>
</evidence>
<dbReference type="Proteomes" id="UP001488838">
    <property type="component" value="Unassembled WGS sequence"/>
</dbReference>
<keyword evidence="3" id="KW-1185">Reference proteome</keyword>
<comment type="caution">
    <text evidence="2">The sequence shown here is derived from an EMBL/GenBank/DDBJ whole genome shotgun (WGS) entry which is preliminary data.</text>
</comment>
<evidence type="ECO:0000256" key="1">
    <source>
        <dbReference type="SAM" id="MobiDB-lite"/>
    </source>
</evidence>
<evidence type="ECO:0000313" key="2">
    <source>
        <dbReference type="EMBL" id="KAK7804865.1"/>
    </source>
</evidence>
<reference evidence="2 3" key="1">
    <citation type="journal article" date="2023" name="bioRxiv">
        <title>Conserved and derived expression patterns and positive selection on dental genes reveal complex evolutionary context of ever-growing rodent molars.</title>
        <authorList>
            <person name="Calamari Z.T."/>
            <person name="Song A."/>
            <person name="Cohen E."/>
            <person name="Akter M."/>
            <person name="Roy R.D."/>
            <person name="Hallikas O."/>
            <person name="Christensen M.M."/>
            <person name="Li P."/>
            <person name="Marangoni P."/>
            <person name="Jernvall J."/>
            <person name="Klein O.D."/>
        </authorList>
    </citation>
    <scope>NUCLEOTIDE SEQUENCE [LARGE SCALE GENOMIC DNA]</scope>
    <source>
        <strain evidence="2">V071</strain>
    </source>
</reference>
<feature type="compositionally biased region" description="Low complexity" evidence="1">
    <location>
        <begin position="28"/>
        <end position="42"/>
    </location>
</feature>